<dbReference type="EMBL" id="JYDU01000077">
    <property type="protein sequence ID" value="KRX94116.1"/>
    <property type="molecule type" value="Genomic_DNA"/>
</dbReference>
<dbReference type="AlphaFoldDB" id="A0A0V0Y114"/>
<dbReference type="STRING" id="6337.A0A0V0Y114"/>
<name>A0A0V0Y114_TRIPS</name>
<evidence type="ECO:0000256" key="2">
    <source>
        <dbReference type="ARBA" id="ARBA00022737"/>
    </source>
</evidence>
<organism evidence="4 5">
    <name type="scientific">Trichinella pseudospiralis</name>
    <name type="common">Parasitic roundworm</name>
    <dbReference type="NCBI Taxonomy" id="6337"/>
    <lineage>
        <taxon>Eukaryota</taxon>
        <taxon>Metazoa</taxon>
        <taxon>Ecdysozoa</taxon>
        <taxon>Nematoda</taxon>
        <taxon>Enoplea</taxon>
        <taxon>Dorylaimia</taxon>
        <taxon>Trichinellida</taxon>
        <taxon>Trichinellidae</taxon>
        <taxon>Trichinella</taxon>
    </lineage>
</organism>
<dbReference type="Proteomes" id="UP000054815">
    <property type="component" value="Unassembled WGS sequence"/>
</dbReference>
<keyword evidence="1 3" id="KW-0853">WD repeat</keyword>
<dbReference type="InterPro" id="IPR015943">
    <property type="entry name" value="WD40/YVTN_repeat-like_dom_sf"/>
</dbReference>
<evidence type="ECO:0000256" key="3">
    <source>
        <dbReference type="PROSITE-ProRule" id="PRU00221"/>
    </source>
</evidence>
<accession>A0A0V0Y114</accession>
<dbReference type="InterPro" id="IPR036322">
    <property type="entry name" value="WD40_repeat_dom_sf"/>
</dbReference>
<dbReference type="SMART" id="SM00320">
    <property type="entry name" value="WD40"/>
    <property type="match status" value="6"/>
</dbReference>
<evidence type="ECO:0000313" key="4">
    <source>
        <dbReference type="EMBL" id="KRX94116.1"/>
    </source>
</evidence>
<proteinExistence type="predicted"/>
<gene>
    <name evidence="4" type="primary">AAMP</name>
    <name evidence="4" type="ORF">T4E_7927</name>
</gene>
<sequence>MSSENEIFTDDEDEFQVESIIRLSPVMFRGEYELDNSILTFRGHTGSVYALDFRNTLVASGGGDDLAYFWDIRNGETLFQCTGHQDSVVAIGFNHDSSLIATGDLAGFVQIWNNFSFDLECSYETGDDLQWMLWHYNSNIIIRGGLSGNIYLNLVSTHNSKIFVGYGASCTAGKVLDDGIHLISGYYDGLTRVWNMRDESFKNIQEVSGSISCIDYRENVALVGSTSGDIMLFNHQSAEVYRLMQLVYSYALEDITPACVETVGFSRSIPVYFAGGSNNMLHLYDAATHELRHALRHPVRGGCVLKAQWVGNNVISSCTDGVLRMWDGLSGRQVRSFHGHHQEIYDFAVDENEHLIVSCDLSAICKVFSFR</sequence>
<feature type="repeat" description="WD" evidence="3">
    <location>
        <begin position="41"/>
        <end position="80"/>
    </location>
</feature>
<dbReference type="PROSITE" id="PS00678">
    <property type="entry name" value="WD_REPEATS_1"/>
    <property type="match status" value="1"/>
</dbReference>
<evidence type="ECO:0000313" key="5">
    <source>
        <dbReference type="Proteomes" id="UP000054815"/>
    </source>
</evidence>
<dbReference type="PROSITE" id="PS50294">
    <property type="entry name" value="WD_REPEATS_REGION"/>
    <property type="match status" value="2"/>
</dbReference>
<dbReference type="PANTHER" id="PTHR19857">
    <property type="entry name" value="MITOCHONDRIAL DIVISION PROTEIN 1-RELATED"/>
    <property type="match status" value="1"/>
</dbReference>
<comment type="caution">
    <text evidence="4">The sequence shown here is derived from an EMBL/GenBank/DDBJ whole genome shotgun (WGS) entry which is preliminary data.</text>
</comment>
<protein>
    <submittedName>
        <fullName evidence="4">Angio-associated migratory cell protein</fullName>
    </submittedName>
</protein>
<dbReference type="PANTHER" id="PTHR19857:SF8">
    <property type="entry name" value="ANGIO-ASSOCIATED MIGRATORY CELL PROTEIN"/>
    <property type="match status" value="1"/>
</dbReference>
<dbReference type="InterPro" id="IPR001680">
    <property type="entry name" value="WD40_rpt"/>
</dbReference>
<dbReference type="Gene3D" id="2.130.10.10">
    <property type="entry name" value="YVTN repeat-like/Quinoprotein amine dehydrogenase"/>
    <property type="match status" value="1"/>
</dbReference>
<feature type="repeat" description="WD" evidence="3">
    <location>
        <begin position="81"/>
        <end position="113"/>
    </location>
</feature>
<keyword evidence="2" id="KW-0677">Repeat</keyword>
<dbReference type="PROSITE" id="PS50082">
    <property type="entry name" value="WD_REPEATS_2"/>
    <property type="match status" value="2"/>
</dbReference>
<dbReference type="SUPFAM" id="SSF50978">
    <property type="entry name" value="WD40 repeat-like"/>
    <property type="match status" value="1"/>
</dbReference>
<dbReference type="InterPro" id="IPR051179">
    <property type="entry name" value="WD_repeat_multifunction"/>
</dbReference>
<dbReference type="InterPro" id="IPR019775">
    <property type="entry name" value="WD40_repeat_CS"/>
</dbReference>
<evidence type="ECO:0000256" key="1">
    <source>
        <dbReference type="ARBA" id="ARBA00022574"/>
    </source>
</evidence>
<dbReference type="Pfam" id="PF00400">
    <property type="entry name" value="WD40"/>
    <property type="match status" value="3"/>
</dbReference>
<reference evidence="4 5" key="1">
    <citation type="submission" date="2015-01" db="EMBL/GenBank/DDBJ databases">
        <title>Evolution of Trichinella species and genotypes.</title>
        <authorList>
            <person name="Korhonen P.K."/>
            <person name="Edoardo P."/>
            <person name="Giuseppe L.R."/>
            <person name="Gasser R.B."/>
        </authorList>
    </citation>
    <scope>NUCLEOTIDE SEQUENCE [LARGE SCALE GENOMIC DNA]</scope>
    <source>
        <strain evidence="4">ISS141</strain>
    </source>
</reference>